<dbReference type="EMBL" id="LNQE01001633">
    <property type="protein sequence ID" value="KUG14664.1"/>
    <property type="molecule type" value="Genomic_DNA"/>
</dbReference>
<dbReference type="GO" id="GO:0033014">
    <property type="term" value="P:tetrapyrrole biosynthetic process"/>
    <property type="evidence" value="ECO:0007669"/>
    <property type="project" value="InterPro"/>
</dbReference>
<dbReference type="SUPFAM" id="SSF69618">
    <property type="entry name" value="HemD-like"/>
    <property type="match status" value="1"/>
</dbReference>
<reference evidence="2" key="1">
    <citation type="journal article" date="2015" name="Proc. Natl. Acad. Sci. U.S.A.">
        <title>Networks of energetic and metabolic interactions define dynamics in microbial communities.</title>
        <authorList>
            <person name="Embree M."/>
            <person name="Liu J.K."/>
            <person name="Al-Bassam M.M."/>
            <person name="Zengler K."/>
        </authorList>
    </citation>
    <scope>NUCLEOTIDE SEQUENCE</scope>
</reference>
<gene>
    <name evidence="2" type="ORF">ASZ90_015693</name>
</gene>
<accession>A0A0W8F192</accession>
<evidence type="ECO:0000259" key="1">
    <source>
        <dbReference type="Pfam" id="PF02602"/>
    </source>
</evidence>
<protein>
    <recommendedName>
        <fullName evidence="1">Tetrapyrrole biosynthesis uroporphyrinogen III synthase domain-containing protein</fullName>
    </recommendedName>
</protein>
<sequence>MRIAVTRLAGKEKDDAVRCARFGHDCYPVSPLRAEIREELIASFVAAVEADEYDCLFFTSALPAQIIAPRLTRWPRVIAIGPTTARTLEHFGIAAETLPSFYSREFVPYLGAWIRGRRIGIPRADVPNPILIDGIGQAGGFPAEVRIYSLIPTGVELDLTGAGAVLFTSALSFTTAAWQRNMPILKIAIGESTAAVMRDGNVLPDVTGDGSLEGTLRALNAFLAARDVPAGG</sequence>
<dbReference type="GO" id="GO:0004852">
    <property type="term" value="F:uroporphyrinogen-III synthase activity"/>
    <property type="evidence" value="ECO:0007669"/>
    <property type="project" value="InterPro"/>
</dbReference>
<dbReference type="Pfam" id="PF02602">
    <property type="entry name" value="HEM4"/>
    <property type="match status" value="1"/>
</dbReference>
<dbReference type="CDD" id="cd06578">
    <property type="entry name" value="HemD"/>
    <property type="match status" value="1"/>
</dbReference>
<name>A0A0W8F192_9ZZZZ</name>
<organism evidence="2">
    <name type="scientific">hydrocarbon metagenome</name>
    <dbReference type="NCBI Taxonomy" id="938273"/>
    <lineage>
        <taxon>unclassified sequences</taxon>
        <taxon>metagenomes</taxon>
        <taxon>ecological metagenomes</taxon>
    </lineage>
</organism>
<evidence type="ECO:0000313" key="2">
    <source>
        <dbReference type="EMBL" id="KUG14664.1"/>
    </source>
</evidence>
<comment type="caution">
    <text evidence="2">The sequence shown here is derived from an EMBL/GenBank/DDBJ whole genome shotgun (WGS) entry which is preliminary data.</text>
</comment>
<dbReference type="InterPro" id="IPR036108">
    <property type="entry name" value="4pyrrol_syn_uPrphyn_synt_sf"/>
</dbReference>
<feature type="domain" description="Tetrapyrrole biosynthesis uroporphyrinogen III synthase" evidence="1">
    <location>
        <begin position="18"/>
        <end position="151"/>
    </location>
</feature>
<proteinExistence type="predicted"/>
<dbReference type="InterPro" id="IPR003754">
    <property type="entry name" value="4pyrrol_synth_uPrphyn_synth"/>
</dbReference>
<dbReference type="AlphaFoldDB" id="A0A0W8F192"/>
<dbReference type="Gene3D" id="3.40.50.10090">
    <property type="match status" value="1"/>
</dbReference>